<dbReference type="EMBL" id="CP000828">
    <property type="protein sequence ID" value="ABW30769.1"/>
    <property type="molecule type" value="Genomic_DNA"/>
</dbReference>
<reference evidence="1 2" key="1">
    <citation type="journal article" date="2008" name="Proc. Natl. Acad. Sci. U.S.A.">
        <title>Niche adaptation and genome expansion in the chlorophyll d-producing cyanobacterium Acaryochloris marina.</title>
        <authorList>
            <person name="Swingley W.D."/>
            <person name="Chen M."/>
            <person name="Cheung P.C."/>
            <person name="Conrad A.L."/>
            <person name="Dejesa L.C."/>
            <person name="Hao J."/>
            <person name="Honchak B.M."/>
            <person name="Karbach L.E."/>
            <person name="Kurdoglu A."/>
            <person name="Lahiri S."/>
            <person name="Mastrian S.D."/>
            <person name="Miyashita H."/>
            <person name="Page L."/>
            <person name="Ramakrishna P."/>
            <person name="Satoh S."/>
            <person name="Sattley W.M."/>
            <person name="Shimada Y."/>
            <person name="Taylor H.L."/>
            <person name="Tomo T."/>
            <person name="Tsuchiya T."/>
            <person name="Wang Z.T."/>
            <person name="Raymond J."/>
            <person name="Mimuro M."/>
            <person name="Blankenship R.E."/>
            <person name="Touchman J.W."/>
        </authorList>
    </citation>
    <scope>NUCLEOTIDE SEQUENCE [LARGE SCALE GENOMIC DNA]</scope>
    <source>
        <strain evidence="2">MBIC 11017</strain>
    </source>
</reference>
<sequence length="89" mass="10257">MIESWRCIDIRNQVIIRGRIFNHPKYPAGKSLKSSPIQGCLTKAGRVYVTTKNSMYELGTPHSDCANDVLDWLNYTDHQPIEKVTYWGE</sequence>
<gene>
    <name evidence="1" type="ordered locus">AM1_5828</name>
</gene>
<protein>
    <submittedName>
        <fullName evidence="1">Uncharacterized protein</fullName>
    </submittedName>
</protein>
<organism evidence="1 2">
    <name type="scientific">Acaryochloris marina (strain MBIC 11017)</name>
    <dbReference type="NCBI Taxonomy" id="329726"/>
    <lineage>
        <taxon>Bacteria</taxon>
        <taxon>Bacillati</taxon>
        <taxon>Cyanobacteriota</taxon>
        <taxon>Cyanophyceae</taxon>
        <taxon>Acaryochloridales</taxon>
        <taxon>Acaryochloridaceae</taxon>
        <taxon>Acaryochloris</taxon>
    </lineage>
</organism>
<name>B0C0H6_ACAM1</name>
<evidence type="ECO:0000313" key="2">
    <source>
        <dbReference type="Proteomes" id="UP000000268"/>
    </source>
</evidence>
<dbReference type="HOGENOM" id="CLU_167330_0_0_3"/>
<dbReference type="AlphaFoldDB" id="B0C0H6"/>
<proteinExistence type="predicted"/>
<evidence type="ECO:0000313" key="1">
    <source>
        <dbReference type="EMBL" id="ABW30769.1"/>
    </source>
</evidence>
<keyword evidence="2" id="KW-1185">Reference proteome</keyword>
<accession>B0C0H6</accession>
<dbReference type="Proteomes" id="UP000000268">
    <property type="component" value="Chromosome"/>
</dbReference>
<dbReference type="KEGG" id="amr:AM1_5828"/>